<dbReference type="Proteomes" id="UP000252415">
    <property type="component" value="Unassembled WGS sequence"/>
</dbReference>
<gene>
    <name evidence="1" type="ORF">DFP97_12083</name>
</gene>
<keyword evidence="2" id="KW-1185">Reference proteome</keyword>
<protein>
    <submittedName>
        <fullName evidence="1">Uncharacterized protein</fullName>
    </submittedName>
</protein>
<name>A0A368VJX0_9BACL</name>
<evidence type="ECO:0000313" key="1">
    <source>
        <dbReference type="EMBL" id="RCW41946.1"/>
    </source>
</evidence>
<accession>A0A368VJX0</accession>
<dbReference type="EMBL" id="QPJD01000020">
    <property type="protein sequence ID" value="RCW41946.1"/>
    <property type="molecule type" value="Genomic_DNA"/>
</dbReference>
<organism evidence="1 2">
    <name type="scientific">Paenibacillus prosopidis</name>
    <dbReference type="NCBI Taxonomy" id="630520"/>
    <lineage>
        <taxon>Bacteria</taxon>
        <taxon>Bacillati</taxon>
        <taxon>Bacillota</taxon>
        <taxon>Bacilli</taxon>
        <taxon>Bacillales</taxon>
        <taxon>Paenibacillaceae</taxon>
        <taxon>Paenibacillus</taxon>
    </lineage>
</organism>
<comment type="caution">
    <text evidence="1">The sequence shown here is derived from an EMBL/GenBank/DDBJ whole genome shotgun (WGS) entry which is preliminary data.</text>
</comment>
<dbReference type="AlphaFoldDB" id="A0A368VJX0"/>
<proteinExistence type="predicted"/>
<evidence type="ECO:0000313" key="2">
    <source>
        <dbReference type="Proteomes" id="UP000252415"/>
    </source>
</evidence>
<sequence>MFCPVCNGIQTLQGSCSFCAGTVVDCGRMSDLTGPYAPYEPIEEGNLQSSDHLQNKNDCKHIIYCSTCKQTAEVSVAEWR</sequence>
<reference evidence="1 2" key="1">
    <citation type="submission" date="2018-07" db="EMBL/GenBank/DDBJ databases">
        <title>Genomic Encyclopedia of Type Strains, Phase III (KMG-III): the genomes of soil and plant-associated and newly described type strains.</title>
        <authorList>
            <person name="Whitman W."/>
        </authorList>
    </citation>
    <scope>NUCLEOTIDE SEQUENCE [LARGE SCALE GENOMIC DNA]</scope>
    <source>
        <strain evidence="1 2">CECT 7506</strain>
    </source>
</reference>